<dbReference type="PANTHER" id="PTHR43132">
    <property type="entry name" value="ARSENICAL RESISTANCE OPERON REPRESSOR ARSR-RELATED"/>
    <property type="match status" value="1"/>
</dbReference>
<dbReference type="AlphaFoldDB" id="A0A1H3DZE1"/>
<evidence type="ECO:0000256" key="4">
    <source>
        <dbReference type="SAM" id="MobiDB-lite"/>
    </source>
</evidence>
<dbReference type="OrthoDB" id="11368at2157"/>
<dbReference type="SUPFAM" id="SSF46785">
    <property type="entry name" value="Winged helix' DNA-binding domain"/>
    <property type="match status" value="1"/>
</dbReference>
<feature type="region of interest" description="Disordered" evidence="4">
    <location>
        <begin position="149"/>
        <end position="213"/>
    </location>
</feature>
<keyword evidence="5" id="KW-0472">Membrane</keyword>
<dbReference type="InterPro" id="IPR051011">
    <property type="entry name" value="Metal_resp_trans_reg"/>
</dbReference>
<dbReference type="PANTHER" id="PTHR43132:SF2">
    <property type="entry name" value="ARSENICAL RESISTANCE OPERON REPRESSOR ARSR-RELATED"/>
    <property type="match status" value="1"/>
</dbReference>
<dbReference type="GO" id="GO:0003700">
    <property type="term" value="F:DNA-binding transcription factor activity"/>
    <property type="evidence" value="ECO:0007669"/>
    <property type="project" value="InterPro"/>
</dbReference>
<evidence type="ECO:0000256" key="5">
    <source>
        <dbReference type="SAM" id="Phobius"/>
    </source>
</evidence>
<dbReference type="GO" id="GO:0003677">
    <property type="term" value="F:DNA binding"/>
    <property type="evidence" value="ECO:0007669"/>
    <property type="project" value="UniProtKB-KW"/>
</dbReference>
<evidence type="ECO:0000256" key="2">
    <source>
        <dbReference type="ARBA" id="ARBA00023125"/>
    </source>
</evidence>
<dbReference type="Proteomes" id="UP000199079">
    <property type="component" value="Unassembled WGS sequence"/>
</dbReference>
<keyword evidence="3" id="KW-0804">Transcription</keyword>
<keyword evidence="2" id="KW-0238">DNA-binding</keyword>
<evidence type="ECO:0000256" key="1">
    <source>
        <dbReference type="ARBA" id="ARBA00023015"/>
    </source>
</evidence>
<dbReference type="InterPro" id="IPR011991">
    <property type="entry name" value="ArsR-like_HTH"/>
</dbReference>
<keyword evidence="5" id="KW-1133">Transmembrane helix</keyword>
<dbReference type="EMBL" id="FNPC01000001">
    <property type="protein sequence ID" value="SDX71408.1"/>
    <property type="molecule type" value="Genomic_DNA"/>
</dbReference>
<dbReference type="Gene3D" id="1.10.10.10">
    <property type="entry name" value="Winged helix-like DNA-binding domain superfamily/Winged helix DNA-binding domain"/>
    <property type="match status" value="1"/>
</dbReference>
<dbReference type="SMART" id="SM00418">
    <property type="entry name" value="HTH_ARSR"/>
    <property type="match status" value="1"/>
</dbReference>
<organism evidence="7 8">
    <name type="scientific">Halopenitus persicus</name>
    <dbReference type="NCBI Taxonomy" id="1048396"/>
    <lineage>
        <taxon>Archaea</taxon>
        <taxon>Methanobacteriati</taxon>
        <taxon>Methanobacteriota</taxon>
        <taxon>Stenosarchaea group</taxon>
        <taxon>Halobacteria</taxon>
        <taxon>Halobacteriales</taxon>
        <taxon>Haloferacaceae</taxon>
        <taxon>Halopenitus</taxon>
    </lineage>
</organism>
<sequence>MSRLLPSPPDVSLGDREPRVVDVDDENADELFAALSSETARSLLSQLHEEPATTSELAEATDTSLQNVQYHLSNLSEAELVEVADTVYSEKGREMNVYAPTSDPLVLFAGESGHSDGIKTALKRLLGGYGILGLSALAVQRLLSVTVPTGGPGTDGYTVSDSGTGGNGAGGDGGGGSDGGGTADVESADGGGDVGVMQTEAPEATGGPMTMTDGGSGGSDVVEVMFDGAAAERAEAAAEHAVSLLEPGIVFFLGAALVFTLAWAYWHYNMGYFEDE</sequence>
<gene>
    <name evidence="7" type="ORF">SAMN05216564_101204</name>
</gene>
<proteinExistence type="predicted"/>
<evidence type="ECO:0000259" key="6">
    <source>
        <dbReference type="SMART" id="SM00418"/>
    </source>
</evidence>
<dbReference type="InterPro" id="IPR001845">
    <property type="entry name" value="HTH_ArsR_DNA-bd_dom"/>
</dbReference>
<feature type="domain" description="HTH arsR-type" evidence="6">
    <location>
        <begin position="30"/>
        <end position="114"/>
    </location>
</feature>
<dbReference type="RefSeq" id="WP_092730311.1">
    <property type="nucleotide sequence ID" value="NZ_FNPC01000001.1"/>
</dbReference>
<dbReference type="InterPro" id="IPR036390">
    <property type="entry name" value="WH_DNA-bd_sf"/>
</dbReference>
<feature type="transmembrane region" description="Helical" evidence="5">
    <location>
        <begin position="249"/>
        <end position="268"/>
    </location>
</feature>
<accession>A0A1H3DZE1</accession>
<dbReference type="Pfam" id="PF12840">
    <property type="entry name" value="HTH_20"/>
    <property type="match status" value="1"/>
</dbReference>
<dbReference type="CDD" id="cd00090">
    <property type="entry name" value="HTH_ARSR"/>
    <property type="match status" value="1"/>
</dbReference>
<dbReference type="InterPro" id="IPR036388">
    <property type="entry name" value="WH-like_DNA-bd_sf"/>
</dbReference>
<keyword evidence="5" id="KW-0812">Transmembrane</keyword>
<feature type="compositionally biased region" description="Low complexity" evidence="4">
    <location>
        <begin position="149"/>
        <end position="162"/>
    </location>
</feature>
<evidence type="ECO:0000313" key="7">
    <source>
        <dbReference type="EMBL" id="SDX71408.1"/>
    </source>
</evidence>
<reference evidence="8" key="1">
    <citation type="submission" date="2016-10" db="EMBL/GenBank/DDBJ databases">
        <authorList>
            <person name="Varghese N."/>
            <person name="Submissions S."/>
        </authorList>
    </citation>
    <scope>NUCLEOTIDE SEQUENCE [LARGE SCALE GENOMIC DNA]</scope>
    <source>
        <strain evidence="8">DC30,IBRC 10041,KCTC 4046</strain>
    </source>
</reference>
<evidence type="ECO:0000313" key="8">
    <source>
        <dbReference type="Proteomes" id="UP000199079"/>
    </source>
</evidence>
<protein>
    <submittedName>
        <fullName evidence="7">Transcriptional regulator, ArsR family</fullName>
    </submittedName>
</protein>
<feature type="compositionally biased region" description="Gly residues" evidence="4">
    <location>
        <begin position="163"/>
        <end position="182"/>
    </location>
</feature>
<keyword evidence="8" id="KW-1185">Reference proteome</keyword>
<evidence type="ECO:0000256" key="3">
    <source>
        <dbReference type="ARBA" id="ARBA00023163"/>
    </source>
</evidence>
<name>A0A1H3DZE1_9EURY</name>
<keyword evidence="1" id="KW-0805">Transcription regulation</keyword>